<dbReference type="OrthoDB" id="8194677at2759"/>
<sequence length="227" mass="24777">MDLQVNSAKSAEKDVKQLKAKLADEQMLDISLEAKVVEYQAKAEQSDEHKRQLEKERNLRHEEDTKGLNNAKLEAESRGRDLEPRRRKIEAIMVEVDVIKANIGSAKDVASATQQQLLRKSEEIVNETSGLGCFSPLSQPKLSLLASSSPDTCSPSSTPAGVSPLGAVNCQGNMLKLSLLASSSPTLALHPRRWPVCRRWVLSTVKALSSLAGQNEALAGRLGRLQN</sequence>
<name>A0A9Q1QEH8_9CARY</name>
<evidence type="ECO:0000313" key="3">
    <source>
        <dbReference type="Proteomes" id="UP001153076"/>
    </source>
</evidence>
<dbReference type="Proteomes" id="UP001153076">
    <property type="component" value="Unassembled WGS sequence"/>
</dbReference>
<comment type="caution">
    <text evidence="2">The sequence shown here is derived from an EMBL/GenBank/DDBJ whole genome shotgun (WGS) entry which is preliminary data.</text>
</comment>
<proteinExistence type="predicted"/>
<dbReference type="EMBL" id="JAKOGI010000248">
    <property type="protein sequence ID" value="KAJ8438601.1"/>
    <property type="molecule type" value="Genomic_DNA"/>
</dbReference>
<reference evidence="2" key="1">
    <citation type="submission" date="2022-04" db="EMBL/GenBank/DDBJ databases">
        <title>Carnegiea gigantea Genome sequencing and assembly v2.</title>
        <authorList>
            <person name="Copetti D."/>
            <person name="Sanderson M.J."/>
            <person name="Burquez A."/>
            <person name="Wojciechowski M.F."/>
        </authorList>
    </citation>
    <scope>NUCLEOTIDE SEQUENCE</scope>
    <source>
        <strain evidence="2">SGP5-SGP5p</strain>
        <tissue evidence="2">Aerial part</tissue>
    </source>
</reference>
<feature type="compositionally biased region" description="Basic and acidic residues" evidence="1">
    <location>
        <begin position="44"/>
        <end position="66"/>
    </location>
</feature>
<protein>
    <submittedName>
        <fullName evidence="2">Uncharacterized protein</fullName>
    </submittedName>
</protein>
<accession>A0A9Q1QEH8</accession>
<evidence type="ECO:0000313" key="2">
    <source>
        <dbReference type="EMBL" id="KAJ8438601.1"/>
    </source>
</evidence>
<feature type="region of interest" description="Disordered" evidence="1">
    <location>
        <begin position="42"/>
        <end position="79"/>
    </location>
</feature>
<organism evidence="2 3">
    <name type="scientific">Carnegiea gigantea</name>
    <dbReference type="NCBI Taxonomy" id="171969"/>
    <lineage>
        <taxon>Eukaryota</taxon>
        <taxon>Viridiplantae</taxon>
        <taxon>Streptophyta</taxon>
        <taxon>Embryophyta</taxon>
        <taxon>Tracheophyta</taxon>
        <taxon>Spermatophyta</taxon>
        <taxon>Magnoliopsida</taxon>
        <taxon>eudicotyledons</taxon>
        <taxon>Gunneridae</taxon>
        <taxon>Pentapetalae</taxon>
        <taxon>Caryophyllales</taxon>
        <taxon>Cactineae</taxon>
        <taxon>Cactaceae</taxon>
        <taxon>Cactoideae</taxon>
        <taxon>Echinocereeae</taxon>
        <taxon>Carnegiea</taxon>
    </lineage>
</organism>
<keyword evidence="3" id="KW-1185">Reference proteome</keyword>
<dbReference type="AlphaFoldDB" id="A0A9Q1QEH8"/>
<gene>
    <name evidence="2" type="ORF">Cgig2_010385</name>
</gene>
<evidence type="ECO:0000256" key="1">
    <source>
        <dbReference type="SAM" id="MobiDB-lite"/>
    </source>
</evidence>